<dbReference type="EMBL" id="SIDB01000011">
    <property type="protein sequence ID" value="KAI3426115.1"/>
    <property type="molecule type" value="Genomic_DNA"/>
</dbReference>
<reference evidence="1" key="1">
    <citation type="journal article" date="2019" name="Plant J.">
        <title>Chlorella vulgaris genome assembly and annotation reveals the molecular basis for metabolic acclimation to high light conditions.</title>
        <authorList>
            <person name="Cecchin M."/>
            <person name="Marcolungo L."/>
            <person name="Rossato M."/>
            <person name="Girolomoni L."/>
            <person name="Cosentino E."/>
            <person name="Cuine S."/>
            <person name="Li-Beisson Y."/>
            <person name="Delledonne M."/>
            <person name="Ballottari M."/>
        </authorList>
    </citation>
    <scope>NUCLEOTIDE SEQUENCE</scope>
    <source>
        <strain evidence="1">211/11P</strain>
    </source>
</reference>
<organism evidence="1 2">
    <name type="scientific">Chlorella vulgaris</name>
    <name type="common">Green alga</name>
    <dbReference type="NCBI Taxonomy" id="3077"/>
    <lineage>
        <taxon>Eukaryota</taxon>
        <taxon>Viridiplantae</taxon>
        <taxon>Chlorophyta</taxon>
        <taxon>core chlorophytes</taxon>
        <taxon>Trebouxiophyceae</taxon>
        <taxon>Chlorellales</taxon>
        <taxon>Chlorellaceae</taxon>
        <taxon>Chlorella clade</taxon>
        <taxon>Chlorella</taxon>
    </lineage>
</organism>
<name>A0A9D4TI95_CHLVU</name>
<evidence type="ECO:0000313" key="1">
    <source>
        <dbReference type="EMBL" id="KAI3426115.1"/>
    </source>
</evidence>
<sequence length="252" mass="25561">MPASCFAAPSAARSRKARSAFYAAAQQQAAQLSEQMSMEEELLADMLAAELLPRTPARCSSGCQDAAAAAAASLMPDGGAAEAAAMGAALQQLFPQASGITLCCPTPGCAGELTLASSNGQTSRQPCACGTLDLMHLASANTCRCILAGTANEQPTAAEQQQLSSFVAELGVQLTQLMKEQNETLLSTLSTSVSTSLSTSRSSSLRSSLSLSLSRSVSVEAGTPAAAARRASLELALQRAASGMSCSTLCAA</sequence>
<proteinExistence type="predicted"/>
<keyword evidence="2" id="KW-1185">Reference proteome</keyword>
<dbReference type="AlphaFoldDB" id="A0A9D4TI95"/>
<comment type="caution">
    <text evidence="1">The sequence shown here is derived from an EMBL/GenBank/DDBJ whole genome shotgun (WGS) entry which is preliminary data.</text>
</comment>
<accession>A0A9D4TI95</accession>
<gene>
    <name evidence="1" type="ORF">D9Q98_008494</name>
</gene>
<protein>
    <submittedName>
        <fullName evidence="1">Uncharacterized protein</fullName>
    </submittedName>
</protein>
<dbReference type="Proteomes" id="UP001055712">
    <property type="component" value="Unassembled WGS sequence"/>
</dbReference>
<evidence type="ECO:0000313" key="2">
    <source>
        <dbReference type="Proteomes" id="UP001055712"/>
    </source>
</evidence>
<reference evidence="1" key="2">
    <citation type="submission" date="2020-11" db="EMBL/GenBank/DDBJ databases">
        <authorList>
            <person name="Cecchin M."/>
            <person name="Marcolungo L."/>
            <person name="Rossato M."/>
            <person name="Girolomoni L."/>
            <person name="Cosentino E."/>
            <person name="Cuine S."/>
            <person name="Li-Beisson Y."/>
            <person name="Delledonne M."/>
            <person name="Ballottari M."/>
        </authorList>
    </citation>
    <scope>NUCLEOTIDE SEQUENCE</scope>
    <source>
        <strain evidence="1">211/11P</strain>
        <tissue evidence="1">Whole cell</tissue>
    </source>
</reference>